<dbReference type="InterPro" id="IPR016516">
    <property type="entry name" value="UCP07580"/>
</dbReference>
<dbReference type="Proteomes" id="UP001254608">
    <property type="component" value="Unassembled WGS sequence"/>
</dbReference>
<dbReference type="GO" id="GO:0016787">
    <property type="term" value="F:hydrolase activity"/>
    <property type="evidence" value="ECO:0007669"/>
    <property type="project" value="UniProtKB-KW"/>
</dbReference>
<evidence type="ECO:0000313" key="1">
    <source>
        <dbReference type="EMBL" id="MDT0496202.1"/>
    </source>
</evidence>
<proteinExistence type="predicted"/>
<sequence>MALANRHIGYDEVEPRDLRFNLNTDVPRYWINGDPWTTHFFNSIMAAVPDGERWVMQCVRRSLTQLKDEAVRKAGIGFIKQEHYHAREHDEMNHALIEQGVPLDVVERNFKLIRAALERLTPPSMHLSMMASFEHFTATMASVFIDRPDMLDESDPRVAAMLYWHFVEETEHKSVTFDVFQDAVGSYPQRVLGMLIASAIFLPMVESHMIYLAWKDRQLSNWRSALRCLNTQFGRNGVFTRLLGHYFPYYSKNFHPWDDDNRTKIHVWKKAFAATGDTRLAYEAFRQSVGLPARAETTAAMAAA</sequence>
<organism evidence="1 2">
    <name type="scientific">Banduia mediterranea</name>
    <dbReference type="NCBI Taxonomy" id="3075609"/>
    <lineage>
        <taxon>Bacteria</taxon>
        <taxon>Pseudomonadati</taxon>
        <taxon>Pseudomonadota</taxon>
        <taxon>Gammaproteobacteria</taxon>
        <taxon>Nevskiales</taxon>
        <taxon>Algiphilaceae</taxon>
        <taxon>Banduia</taxon>
    </lineage>
</organism>
<dbReference type="EMBL" id="JAVRIC010000002">
    <property type="protein sequence ID" value="MDT0496202.1"/>
    <property type="molecule type" value="Genomic_DNA"/>
</dbReference>
<accession>A0ABU2WEB3</accession>
<protein>
    <submittedName>
        <fullName evidence="1">Metal-dependent hydrolase</fullName>
        <ecNumber evidence="1">3.-.-.-</ecNumber>
    </submittedName>
</protein>
<evidence type="ECO:0000313" key="2">
    <source>
        <dbReference type="Proteomes" id="UP001254608"/>
    </source>
</evidence>
<dbReference type="PIRSF" id="PIRSF007580">
    <property type="entry name" value="UCP07580"/>
    <property type="match status" value="1"/>
</dbReference>
<name>A0ABU2WEB3_9GAMM</name>
<reference evidence="1 2" key="1">
    <citation type="submission" date="2023-09" db="EMBL/GenBank/DDBJ databases">
        <authorList>
            <person name="Rey-Velasco X."/>
        </authorList>
    </citation>
    <scope>NUCLEOTIDE SEQUENCE [LARGE SCALE GENOMIC DNA]</scope>
    <source>
        <strain evidence="1 2">W345</strain>
    </source>
</reference>
<comment type="caution">
    <text evidence="1">The sequence shown here is derived from an EMBL/GenBank/DDBJ whole genome shotgun (WGS) entry which is preliminary data.</text>
</comment>
<dbReference type="Pfam" id="PF10118">
    <property type="entry name" value="Metal_hydrol"/>
    <property type="match status" value="1"/>
</dbReference>
<dbReference type="PANTHER" id="PTHR39456">
    <property type="entry name" value="METAL-DEPENDENT HYDROLASE"/>
    <property type="match status" value="1"/>
</dbReference>
<keyword evidence="1" id="KW-0378">Hydrolase</keyword>
<dbReference type="PANTHER" id="PTHR39456:SF1">
    <property type="entry name" value="METAL-DEPENDENT HYDROLASE"/>
    <property type="match status" value="1"/>
</dbReference>
<dbReference type="RefSeq" id="WP_311363591.1">
    <property type="nucleotide sequence ID" value="NZ_JAVRIC010000002.1"/>
</dbReference>
<gene>
    <name evidence="1" type="ORF">RM530_02320</name>
</gene>
<keyword evidence="2" id="KW-1185">Reference proteome</keyword>
<dbReference type="EC" id="3.-.-.-" evidence="1"/>